<evidence type="ECO:0000313" key="1">
    <source>
        <dbReference type="EMBL" id="KES03141.1"/>
    </source>
</evidence>
<dbReference type="OrthoDB" id="4329576at2"/>
<accession>A0A081XHW8</accession>
<dbReference type="Proteomes" id="UP000028341">
    <property type="component" value="Unassembled WGS sequence"/>
</dbReference>
<reference evidence="1 2" key="1">
    <citation type="submission" date="2014-02" db="EMBL/GenBank/DDBJ databases">
        <title>The genome announcement of Streptomyces toyocaensis NRRL15009.</title>
        <authorList>
            <person name="Hong H.-J."/>
            <person name="Kwun M.J."/>
        </authorList>
    </citation>
    <scope>NUCLEOTIDE SEQUENCE [LARGE SCALE GENOMIC DNA]</scope>
    <source>
        <strain evidence="1 2">NRRL 15009</strain>
    </source>
</reference>
<name>A0A081XHW8_STRTO</name>
<keyword evidence="2" id="KW-1185">Reference proteome</keyword>
<gene>
    <name evidence="1" type="ORF">BU52_31950</name>
</gene>
<dbReference type="Pfam" id="PF18968">
    <property type="entry name" value="DUF5707"/>
    <property type="match status" value="1"/>
</dbReference>
<dbReference type="RefSeq" id="WP_051858735.1">
    <property type="nucleotide sequence ID" value="NZ_JBFADL010000014.1"/>
</dbReference>
<dbReference type="EMBL" id="JFCB01000050">
    <property type="protein sequence ID" value="KES03141.1"/>
    <property type="molecule type" value="Genomic_DNA"/>
</dbReference>
<dbReference type="InterPro" id="IPR043761">
    <property type="entry name" value="DUF5707"/>
</dbReference>
<protein>
    <submittedName>
        <fullName evidence="1">Uncharacterized protein</fullName>
    </submittedName>
</protein>
<evidence type="ECO:0000313" key="2">
    <source>
        <dbReference type="Proteomes" id="UP000028341"/>
    </source>
</evidence>
<organism evidence="1 2">
    <name type="scientific">Streptomyces toyocaensis</name>
    <dbReference type="NCBI Taxonomy" id="55952"/>
    <lineage>
        <taxon>Bacteria</taxon>
        <taxon>Bacillati</taxon>
        <taxon>Actinomycetota</taxon>
        <taxon>Actinomycetes</taxon>
        <taxon>Kitasatosporales</taxon>
        <taxon>Streptomycetaceae</taxon>
        <taxon>Streptomyces</taxon>
    </lineage>
</organism>
<dbReference type="AlphaFoldDB" id="A0A081XHW8"/>
<proteinExistence type="predicted"/>
<comment type="caution">
    <text evidence="1">The sequence shown here is derived from an EMBL/GenBank/DDBJ whole genome shotgun (WGS) entry which is preliminary data.</text>
</comment>
<sequence length="89" mass="9501">MPERRVGLKGVAWPARSELDPTEAEMRYVEDATCRPVTDVASRCTCTPEVTREEPAGSAEGTWYVSVPATAEDGGTAFVPRAAAFGLTP</sequence>